<evidence type="ECO:0000256" key="3">
    <source>
        <dbReference type="ARBA" id="ARBA00023014"/>
    </source>
</evidence>
<keyword evidence="2" id="KW-0408">Iron</keyword>
<feature type="domain" description="4Fe-4S ferredoxin-type" evidence="4">
    <location>
        <begin position="337"/>
        <end position="367"/>
    </location>
</feature>
<gene>
    <name evidence="5" type="ORF">DYH56_10200</name>
</gene>
<dbReference type="RefSeq" id="WP_114642766.1">
    <property type="nucleotide sequence ID" value="NZ_JAACIO010000025.1"/>
</dbReference>
<dbReference type="CDD" id="cd19096">
    <property type="entry name" value="AKR_Fe-S_oxidoreductase"/>
    <property type="match status" value="1"/>
</dbReference>
<dbReference type="PROSITE" id="PS00198">
    <property type="entry name" value="4FE4S_FER_1"/>
    <property type="match status" value="1"/>
</dbReference>
<keyword evidence="6" id="KW-1185">Reference proteome</keyword>
<accession>A0ABX9KG45</accession>
<dbReference type="Pfam" id="PF13187">
    <property type="entry name" value="Fer4_9"/>
    <property type="match status" value="1"/>
</dbReference>
<evidence type="ECO:0000256" key="1">
    <source>
        <dbReference type="ARBA" id="ARBA00022723"/>
    </source>
</evidence>
<dbReference type="InterPro" id="IPR017896">
    <property type="entry name" value="4Fe4S_Fe-S-bd"/>
</dbReference>
<evidence type="ECO:0000313" key="5">
    <source>
        <dbReference type="EMBL" id="REI40667.1"/>
    </source>
</evidence>
<evidence type="ECO:0000313" key="6">
    <source>
        <dbReference type="Proteomes" id="UP000263486"/>
    </source>
</evidence>
<evidence type="ECO:0000259" key="4">
    <source>
        <dbReference type="PROSITE" id="PS51379"/>
    </source>
</evidence>
<dbReference type="InterPro" id="IPR017900">
    <property type="entry name" value="4Fe4S_Fe_S_CS"/>
</dbReference>
<dbReference type="InterPro" id="IPR036812">
    <property type="entry name" value="NAD(P)_OxRdtase_dom_sf"/>
</dbReference>
<dbReference type="Proteomes" id="UP000263486">
    <property type="component" value="Unassembled WGS sequence"/>
</dbReference>
<dbReference type="InterPro" id="IPR023210">
    <property type="entry name" value="NADP_OxRdtase_dom"/>
</dbReference>
<protein>
    <submittedName>
        <fullName evidence="5">Aldo/keto reductase</fullName>
    </submittedName>
</protein>
<proteinExistence type="predicted"/>
<dbReference type="PANTHER" id="PTHR43312">
    <property type="entry name" value="D-THREO-ALDOSE 1-DEHYDROGENASE"/>
    <property type="match status" value="1"/>
</dbReference>
<evidence type="ECO:0000256" key="2">
    <source>
        <dbReference type="ARBA" id="ARBA00023004"/>
    </source>
</evidence>
<name>A0ABX9KG45_9FUSO</name>
<dbReference type="Pfam" id="PF00248">
    <property type="entry name" value="Aldo_ket_red"/>
    <property type="match status" value="1"/>
</dbReference>
<dbReference type="Gene3D" id="3.20.20.100">
    <property type="entry name" value="NADP-dependent oxidoreductase domain"/>
    <property type="match status" value="1"/>
</dbReference>
<keyword evidence="3" id="KW-0411">Iron-sulfur</keyword>
<keyword evidence="1" id="KW-0479">Metal-binding</keyword>
<comment type="caution">
    <text evidence="5">The sequence shown here is derived from an EMBL/GenBank/DDBJ whole genome shotgun (WGS) entry which is preliminary data.</text>
</comment>
<sequence length="377" mass="43760">MKYRKMPKTGEKISILGFGCMRYPLRDDGSIHEELSERMMDYAIQRGVNYIDTAWPYHKGESEPFVGRFLEKYGLRDRVKLATKLPSWLIEKREDMDYYLDEQLKKLRTNHIDYYLVHALDKKRWEQVKKCGIFDFLSAAKADGRVRNVGFSFHDDLSVFKEIVDSYNWDFCQIQYNYMDIEFQAGKNGLLYAAGKGLGVIVMEPLRGGKIAGRVPQEVKLLLDSQKKNYSPVEWALRWVWDHPQVTLLLSGMTALEHVVENVEVASKAEPSSLTEKEKSVIEEVRNIYRTRMKVPCTDCKYCLPCPSGVNIPRVFQLYNDAFIFDDMEGARKDYNMFLKEDEKAHNCIECGKCESLCPQKISIIEKLSQAVKAFEK</sequence>
<dbReference type="EMBL" id="QUAJ01000017">
    <property type="protein sequence ID" value="REI40667.1"/>
    <property type="molecule type" value="Genomic_DNA"/>
</dbReference>
<reference evidence="5 6" key="1">
    <citation type="submission" date="2018-08" db="EMBL/GenBank/DDBJ databases">
        <title>Draft genome sequence of Psychrilyobacter sp. strain SD5 isolated from Black Sea water.</title>
        <authorList>
            <person name="Yadav S."/>
            <person name="Villanueva L."/>
            <person name="Damste J.S.S."/>
        </authorList>
    </citation>
    <scope>NUCLEOTIDE SEQUENCE [LARGE SCALE GENOMIC DNA]</scope>
    <source>
        <strain evidence="5 6">SD5</strain>
    </source>
</reference>
<dbReference type="SUPFAM" id="SSF51430">
    <property type="entry name" value="NAD(P)-linked oxidoreductase"/>
    <property type="match status" value="1"/>
</dbReference>
<organism evidence="5 6">
    <name type="scientific">Psychrilyobacter piezotolerans</name>
    <dbReference type="NCBI Taxonomy" id="2293438"/>
    <lineage>
        <taxon>Bacteria</taxon>
        <taxon>Fusobacteriati</taxon>
        <taxon>Fusobacteriota</taxon>
        <taxon>Fusobacteriia</taxon>
        <taxon>Fusobacteriales</taxon>
        <taxon>Fusobacteriaceae</taxon>
        <taxon>Psychrilyobacter</taxon>
    </lineage>
</organism>
<dbReference type="PROSITE" id="PS51379">
    <property type="entry name" value="4FE4S_FER_2"/>
    <property type="match status" value="1"/>
</dbReference>
<dbReference type="PANTHER" id="PTHR43312:SF2">
    <property type="entry name" value="OXIDOREDUCTASE"/>
    <property type="match status" value="1"/>
</dbReference>
<dbReference type="SUPFAM" id="SSF54862">
    <property type="entry name" value="4Fe-4S ferredoxins"/>
    <property type="match status" value="1"/>
</dbReference>
<dbReference type="InterPro" id="IPR053135">
    <property type="entry name" value="AKR2_Oxidoreductase"/>
</dbReference>